<dbReference type="EMBL" id="DS547163">
    <property type="protein sequence ID" value="EDQ99535.1"/>
    <property type="molecule type" value="Genomic_DNA"/>
</dbReference>
<dbReference type="InterPro" id="IPR018492">
    <property type="entry name" value="Ribosomal_eL8/Nhp2"/>
</dbReference>
<feature type="region of interest" description="Disordered" evidence="3">
    <location>
        <begin position="1"/>
        <end position="20"/>
    </location>
</feature>
<keyword evidence="2" id="KW-0687">Ribonucleoprotein</keyword>
<feature type="domain" description="Ribosomal protein eL8/eL30/eS12/Gadd45" evidence="4">
    <location>
        <begin position="23"/>
        <end position="70"/>
    </location>
</feature>
<dbReference type="Gene3D" id="3.30.1330.30">
    <property type="match status" value="1"/>
</dbReference>
<gene>
    <name evidence="5" type="ORF">LACBIDRAFT_256196</name>
</gene>
<dbReference type="InterPro" id="IPR004038">
    <property type="entry name" value="Ribosomal_eL8/eL30/eS12/Gad45"/>
</dbReference>
<evidence type="ECO:0000313" key="6">
    <source>
        <dbReference type="Proteomes" id="UP000001194"/>
    </source>
</evidence>
<organism evidence="6">
    <name type="scientific">Laccaria bicolor (strain S238N-H82 / ATCC MYA-4686)</name>
    <name type="common">Bicoloured deceiver</name>
    <name type="synonym">Laccaria laccata var. bicolor</name>
    <dbReference type="NCBI Taxonomy" id="486041"/>
    <lineage>
        <taxon>Eukaryota</taxon>
        <taxon>Fungi</taxon>
        <taxon>Dikarya</taxon>
        <taxon>Basidiomycota</taxon>
        <taxon>Agaricomycotina</taxon>
        <taxon>Agaricomycetes</taxon>
        <taxon>Agaricomycetidae</taxon>
        <taxon>Agaricales</taxon>
        <taxon>Agaricineae</taxon>
        <taxon>Hydnangiaceae</taxon>
        <taxon>Laccaria</taxon>
    </lineage>
</organism>
<dbReference type="PRINTS" id="PR00881">
    <property type="entry name" value="L7ARS6FAMILY"/>
</dbReference>
<sequence length="72" mass="7857">MNRTPRNPSSSNRASTRSSHLAKKAVLIVTAHDVDPIELVVFLPDLCCKIGVPSVMLKGKACFGTVLHRNEE</sequence>
<evidence type="ECO:0000256" key="2">
    <source>
        <dbReference type="ARBA" id="ARBA00023274"/>
    </source>
</evidence>
<dbReference type="STRING" id="486041.B0E115"/>
<dbReference type="InterPro" id="IPR029064">
    <property type="entry name" value="Ribosomal_eL30-like_sf"/>
</dbReference>
<dbReference type="HOGENOM" id="CLU_2722654_0_0_1"/>
<dbReference type="RefSeq" id="XP_001889884.1">
    <property type="nucleotide sequence ID" value="XM_001889849.1"/>
</dbReference>
<accession>B0E115</accession>
<evidence type="ECO:0000313" key="5">
    <source>
        <dbReference type="EMBL" id="EDQ99535.1"/>
    </source>
</evidence>
<dbReference type="GeneID" id="6085512"/>
<protein>
    <submittedName>
        <fullName evidence="5">Predicted protein</fullName>
    </submittedName>
</protein>
<proteinExistence type="inferred from homology"/>
<dbReference type="GO" id="GO:1990904">
    <property type="term" value="C:ribonucleoprotein complex"/>
    <property type="evidence" value="ECO:0007669"/>
    <property type="project" value="UniProtKB-KW"/>
</dbReference>
<evidence type="ECO:0000259" key="4">
    <source>
        <dbReference type="Pfam" id="PF01248"/>
    </source>
</evidence>
<dbReference type="SUPFAM" id="SSF55315">
    <property type="entry name" value="L30e-like"/>
    <property type="match status" value="1"/>
</dbReference>
<dbReference type="Proteomes" id="UP000001194">
    <property type="component" value="Unassembled WGS sequence"/>
</dbReference>
<dbReference type="AlphaFoldDB" id="B0E115"/>
<evidence type="ECO:0000256" key="3">
    <source>
        <dbReference type="SAM" id="MobiDB-lite"/>
    </source>
</evidence>
<dbReference type="KEGG" id="lbc:LACBIDRAFT_256196"/>
<evidence type="ECO:0000256" key="1">
    <source>
        <dbReference type="ARBA" id="ARBA00007337"/>
    </source>
</evidence>
<keyword evidence="6" id="KW-1185">Reference proteome</keyword>
<dbReference type="OrthoDB" id="29563at2759"/>
<feature type="compositionally biased region" description="Low complexity" evidence="3">
    <location>
        <begin position="1"/>
        <end position="19"/>
    </location>
</feature>
<comment type="similarity">
    <text evidence="1">Belongs to the eukaryotic ribosomal protein eL8 family.</text>
</comment>
<dbReference type="InParanoid" id="B0E115"/>
<name>B0E115_LACBS</name>
<dbReference type="Pfam" id="PF01248">
    <property type="entry name" value="Ribosomal_L7Ae"/>
    <property type="match status" value="1"/>
</dbReference>
<reference evidence="5 6" key="1">
    <citation type="journal article" date="2008" name="Nature">
        <title>The genome of Laccaria bicolor provides insights into mycorrhizal symbiosis.</title>
        <authorList>
            <person name="Martin F."/>
            <person name="Aerts A."/>
            <person name="Ahren D."/>
            <person name="Brun A."/>
            <person name="Danchin E.G.J."/>
            <person name="Duchaussoy F."/>
            <person name="Gibon J."/>
            <person name="Kohler A."/>
            <person name="Lindquist E."/>
            <person name="Pereda V."/>
            <person name="Salamov A."/>
            <person name="Shapiro H.J."/>
            <person name="Wuyts J."/>
            <person name="Blaudez D."/>
            <person name="Buee M."/>
            <person name="Brokstein P."/>
            <person name="Canbaeck B."/>
            <person name="Cohen D."/>
            <person name="Courty P.E."/>
            <person name="Coutinho P.M."/>
            <person name="Delaruelle C."/>
            <person name="Detter J.C."/>
            <person name="Deveau A."/>
            <person name="DiFazio S."/>
            <person name="Duplessis S."/>
            <person name="Fraissinet-Tachet L."/>
            <person name="Lucic E."/>
            <person name="Frey-Klett P."/>
            <person name="Fourrey C."/>
            <person name="Feussner I."/>
            <person name="Gay G."/>
            <person name="Grimwood J."/>
            <person name="Hoegger P.J."/>
            <person name="Jain P."/>
            <person name="Kilaru S."/>
            <person name="Labbe J."/>
            <person name="Lin Y.C."/>
            <person name="Legue V."/>
            <person name="Le Tacon F."/>
            <person name="Marmeisse R."/>
            <person name="Melayah D."/>
            <person name="Montanini B."/>
            <person name="Muratet M."/>
            <person name="Nehls U."/>
            <person name="Niculita-Hirzel H."/>
            <person name="Oudot-Le Secq M.P."/>
            <person name="Peter M."/>
            <person name="Quesneville H."/>
            <person name="Rajashekar B."/>
            <person name="Reich M."/>
            <person name="Rouhier N."/>
            <person name="Schmutz J."/>
            <person name="Yin T."/>
            <person name="Chalot M."/>
            <person name="Henrissat B."/>
            <person name="Kuees U."/>
            <person name="Lucas S."/>
            <person name="Van de Peer Y."/>
            <person name="Podila G.K."/>
            <person name="Polle A."/>
            <person name="Pukkila P.J."/>
            <person name="Richardson P.M."/>
            <person name="Rouze P."/>
            <person name="Sanders I.R."/>
            <person name="Stajich J.E."/>
            <person name="Tunlid A."/>
            <person name="Tuskan G."/>
            <person name="Grigoriev I.V."/>
        </authorList>
    </citation>
    <scope>NUCLEOTIDE SEQUENCE [LARGE SCALE GENOMIC DNA]</scope>
    <source>
        <strain evidence="6">S238N-H82 / ATCC MYA-4686</strain>
    </source>
</reference>